<organism evidence="10 11">
    <name type="scientific">Streptobacillus moniliformis (strain ATCC 14647 / DSM 12112 / NCTC 10651 / 9901)</name>
    <dbReference type="NCBI Taxonomy" id="519441"/>
    <lineage>
        <taxon>Bacteria</taxon>
        <taxon>Fusobacteriati</taxon>
        <taxon>Fusobacteriota</taxon>
        <taxon>Fusobacteriia</taxon>
        <taxon>Fusobacteriales</taxon>
        <taxon>Leptotrichiaceae</taxon>
        <taxon>Streptobacillus</taxon>
    </lineage>
</organism>
<evidence type="ECO:0000256" key="2">
    <source>
        <dbReference type="ARBA" id="ARBA00012418"/>
    </source>
</evidence>
<reference evidence="10 11" key="1">
    <citation type="journal article" date="2009" name="Stand. Genomic Sci.">
        <title>Complete genome sequence of Streptobacillus moniliformis type strain (9901T).</title>
        <authorList>
            <person name="Nolan M."/>
            <person name="Gronow S."/>
            <person name="Lapidus A."/>
            <person name="Ivanova N."/>
            <person name="Copeland A."/>
            <person name="Lucas S."/>
            <person name="Del Rio T.G."/>
            <person name="Chen F."/>
            <person name="Tice H."/>
            <person name="Pitluck S."/>
            <person name="Cheng J.F."/>
            <person name="Sims D."/>
            <person name="Meincke L."/>
            <person name="Bruce D."/>
            <person name="Goodwin L."/>
            <person name="Brettin T."/>
            <person name="Han C."/>
            <person name="Detter J.C."/>
            <person name="Ovchinikova G."/>
            <person name="Pati A."/>
            <person name="Mavromatis K."/>
            <person name="Mikhailova N."/>
            <person name="Chen A."/>
            <person name="Palaniappan K."/>
            <person name="Land M."/>
            <person name="Hauser L."/>
            <person name="Chang Y.J."/>
            <person name="Jeffries C.D."/>
            <person name="Rohde M."/>
            <person name="Sproer C."/>
            <person name="Goker M."/>
            <person name="Bristow J."/>
            <person name="Eisen J.A."/>
            <person name="Markowitz V."/>
            <person name="Hugenholtz P."/>
            <person name="Kyrpides N.C."/>
            <person name="Klenk H.P."/>
            <person name="Chain P."/>
        </authorList>
    </citation>
    <scope>NUCLEOTIDE SEQUENCE [LARGE SCALE GENOMIC DNA]</scope>
    <source>
        <strain evidence="11">ATCC 14647 / DSM 12112 / NCTC 10651 / 9901</strain>
    </source>
</reference>
<keyword evidence="4" id="KW-0240">DNA-directed RNA polymerase</keyword>
<evidence type="ECO:0000256" key="9">
    <source>
        <dbReference type="ARBA" id="ARBA00048552"/>
    </source>
</evidence>
<dbReference type="GeneID" id="29673786"/>
<proteinExistence type="inferred from homology"/>
<evidence type="ECO:0000256" key="6">
    <source>
        <dbReference type="ARBA" id="ARBA00022695"/>
    </source>
</evidence>
<evidence type="ECO:0000256" key="3">
    <source>
        <dbReference type="ARBA" id="ARBA00013725"/>
    </source>
</evidence>
<dbReference type="GO" id="GO:0003677">
    <property type="term" value="F:DNA binding"/>
    <property type="evidence" value="ECO:0007669"/>
    <property type="project" value="InterPro"/>
</dbReference>
<accession>D1AXD8</accession>
<evidence type="ECO:0000256" key="1">
    <source>
        <dbReference type="ARBA" id="ARBA00006711"/>
    </source>
</evidence>
<dbReference type="GO" id="GO:0000428">
    <property type="term" value="C:DNA-directed RNA polymerase complex"/>
    <property type="evidence" value="ECO:0007669"/>
    <property type="project" value="UniProtKB-KW"/>
</dbReference>
<sequence length="61" mass="7091">MKKEKISVDELLKKVPNKYELAILAGKAARKEFIEGVEKFKIIDNVFEDILEEKVKIIEND</sequence>
<protein>
    <recommendedName>
        <fullName evidence="3">DNA-directed RNA polymerase subunit omega</fullName>
        <ecNumber evidence="2">2.7.7.6</ecNumber>
    </recommendedName>
    <alternativeName>
        <fullName evidence="8">Transcriptase subunit omega</fullName>
    </alternativeName>
</protein>
<keyword evidence="5" id="KW-0808">Transferase</keyword>
<dbReference type="GO" id="GO:0006351">
    <property type="term" value="P:DNA-templated transcription"/>
    <property type="evidence" value="ECO:0007669"/>
    <property type="project" value="InterPro"/>
</dbReference>
<comment type="catalytic activity">
    <reaction evidence="9">
        <text>RNA(n) + a ribonucleoside 5'-triphosphate = RNA(n+1) + diphosphate</text>
        <dbReference type="Rhea" id="RHEA:21248"/>
        <dbReference type="Rhea" id="RHEA-COMP:14527"/>
        <dbReference type="Rhea" id="RHEA-COMP:17342"/>
        <dbReference type="ChEBI" id="CHEBI:33019"/>
        <dbReference type="ChEBI" id="CHEBI:61557"/>
        <dbReference type="ChEBI" id="CHEBI:140395"/>
        <dbReference type="EC" id="2.7.7.6"/>
    </reaction>
</comment>
<dbReference type="GO" id="GO:0003899">
    <property type="term" value="F:DNA-directed RNA polymerase activity"/>
    <property type="evidence" value="ECO:0007669"/>
    <property type="project" value="UniProtKB-EC"/>
</dbReference>
<dbReference type="SUPFAM" id="SSF63562">
    <property type="entry name" value="RPB6/omega subunit-like"/>
    <property type="match status" value="1"/>
</dbReference>
<dbReference type="KEGG" id="smf:Smon_0484"/>
<dbReference type="EMBL" id="CP001779">
    <property type="protein sequence ID" value="ACZ00964.1"/>
    <property type="molecule type" value="Genomic_DNA"/>
</dbReference>
<keyword evidence="6" id="KW-0548">Nucleotidyltransferase</keyword>
<dbReference type="InterPro" id="IPR003716">
    <property type="entry name" value="DNA-dir_RNA_pol_omega"/>
</dbReference>
<keyword evidence="7" id="KW-0804">Transcription</keyword>
<dbReference type="STRING" id="519441.Smon_0484"/>
<dbReference type="EC" id="2.7.7.6" evidence="2"/>
<dbReference type="OrthoDB" id="90552at2"/>
<dbReference type="eggNOG" id="ENOG5033GSW">
    <property type="taxonomic scope" value="Bacteria"/>
</dbReference>
<comment type="similarity">
    <text evidence="1">Belongs to the RNA polymerase subunit omega family.</text>
</comment>
<dbReference type="HOGENOM" id="CLU_2939360_0_0_0"/>
<keyword evidence="11" id="KW-1185">Reference proteome</keyword>
<dbReference type="InterPro" id="IPR036161">
    <property type="entry name" value="RPB6/omega-like_sf"/>
</dbReference>
<dbReference type="RefSeq" id="WP_012858521.1">
    <property type="nucleotide sequence ID" value="NC_013515.1"/>
</dbReference>
<dbReference type="InterPro" id="IPR006110">
    <property type="entry name" value="Pol_omega/Rpo6/RPB6"/>
</dbReference>
<evidence type="ECO:0000256" key="7">
    <source>
        <dbReference type="ARBA" id="ARBA00023163"/>
    </source>
</evidence>
<evidence type="ECO:0000313" key="11">
    <source>
        <dbReference type="Proteomes" id="UP000002072"/>
    </source>
</evidence>
<name>D1AXD8_STRM9</name>
<dbReference type="Proteomes" id="UP000002072">
    <property type="component" value="Chromosome"/>
</dbReference>
<dbReference type="NCBIfam" id="TIGR00690">
    <property type="entry name" value="rpoZ"/>
    <property type="match status" value="1"/>
</dbReference>
<evidence type="ECO:0000256" key="4">
    <source>
        <dbReference type="ARBA" id="ARBA00022478"/>
    </source>
</evidence>
<evidence type="ECO:0000256" key="5">
    <source>
        <dbReference type="ARBA" id="ARBA00022679"/>
    </source>
</evidence>
<dbReference type="Gene3D" id="3.90.940.10">
    <property type="match status" value="1"/>
</dbReference>
<dbReference type="AlphaFoldDB" id="D1AXD8"/>
<evidence type="ECO:0000313" key="10">
    <source>
        <dbReference type="EMBL" id="ACZ00964.1"/>
    </source>
</evidence>
<dbReference type="SMART" id="SM01409">
    <property type="entry name" value="RNA_pol_Rpb6"/>
    <property type="match status" value="1"/>
</dbReference>
<gene>
    <name evidence="10" type="ordered locus">Smon_0484</name>
</gene>
<evidence type="ECO:0000256" key="8">
    <source>
        <dbReference type="ARBA" id="ARBA00029924"/>
    </source>
</evidence>